<keyword evidence="12" id="KW-1185">Reference proteome</keyword>
<protein>
    <recommendedName>
        <fullName evidence="10">NAD(P)(+)--arginine ADP-ribosyltransferase</fullName>
        <ecNumber evidence="10">2.4.2.31</ecNumber>
    </recommendedName>
    <alternativeName>
        <fullName evidence="10">Mono(ADP-ribosyl)transferase</fullName>
    </alternativeName>
</protein>
<dbReference type="AlphaFoldDB" id="A0A851VV16"/>
<evidence type="ECO:0000256" key="8">
    <source>
        <dbReference type="ARBA" id="ARBA00023157"/>
    </source>
</evidence>
<reference evidence="11" key="1">
    <citation type="submission" date="2019-09" db="EMBL/GenBank/DDBJ databases">
        <title>Bird 10,000 Genomes (B10K) Project - Family phase.</title>
        <authorList>
            <person name="Zhang G."/>
        </authorList>
    </citation>
    <scope>NUCLEOTIDE SEQUENCE</scope>
    <source>
        <strain evidence="11">OUT-0061</strain>
        <tissue evidence="11">Blood</tissue>
    </source>
</reference>
<dbReference type="PRINTS" id="PR00970">
    <property type="entry name" value="RIBTRNSFRASE"/>
</dbReference>
<dbReference type="EMBL" id="WBNE01000494">
    <property type="protein sequence ID" value="NXD46464.1"/>
    <property type="molecule type" value="Genomic_DNA"/>
</dbReference>
<sequence>MALLVLTLALLAMTVATTAMEVTPLDMAPNSFDDRYRGCGPAMMEQLSALNRSEFQNNRWFAKAWPEAVAKWQNLGSPVSPLPSPAHAVAIVAYHELLLFVAFNGAVSKGGRSPREYRDQFRFKTLHFLLTHAVAALGDVQKEQKCRCVTFVDLIYKFDANAGDVVRLGRFALSSRFDGGVQNLGSPTVFRVLTCHGVDVTAFTGNPSAEEVLIPPFEQFKVTNVIDYGEKVEIHLDSIGTYSKYHCEWVTGGSVPRAPGHLRGLLLATTALAVATGIF</sequence>
<dbReference type="GO" id="GO:0046677">
    <property type="term" value="P:response to antibiotic"/>
    <property type="evidence" value="ECO:0007669"/>
    <property type="project" value="UniProtKB-ARBA"/>
</dbReference>
<evidence type="ECO:0000313" key="12">
    <source>
        <dbReference type="Proteomes" id="UP000659062"/>
    </source>
</evidence>
<keyword evidence="6 10" id="KW-0521">NADP</keyword>
<dbReference type="InterPro" id="IPR000768">
    <property type="entry name" value="ART"/>
</dbReference>
<keyword evidence="3 10" id="KW-0808">Transferase</keyword>
<evidence type="ECO:0000256" key="7">
    <source>
        <dbReference type="ARBA" id="ARBA00023027"/>
    </source>
</evidence>
<comment type="caution">
    <text evidence="11">The sequence shown here is derived from an EMBL/GenBank/DDBJ whole genome shotgun (WGS) entry which is preliminary data.</text>
</comment>
<dbReference type="Proteomes" id="UP000659062">
    <property type="component" value="Unassembled WGS sequence"/>
</dbReference>
<dbReference type="GO" id="GO:0016779">
    <property type="term" value="F:nucleotidyltransferase activity"/>
    <property type="evidence" value="ECO:0007669"/>
    <property type="project" value="UniProtKB-KW"/>
</dbReference>
<dbReference type="Gene3D" id="3.90.176.10">
    <property type="entry name" value="Toxin ADP-ribosyltransferase, Chain A, domain 1"/>
    <property type="match status" value="1"/>
</dbReference>
<evidence type="ECO:0000256" key="5">
    <source>
        <dbReference type="ARBA" id="ARBA00022729"/>
    </source>
</evidence>
<dbReference type="EC" id="2.4.2.31" evidence="10"/>
<evidence type="ECO:0000256" key="1">
    <source>
        <dbReference type="ARBA" id="ARBA00009558"/>
    </source>
</evidence>
<keyword evidence="4" id="KW-0548">Nucleotidyltransferase</keyword>
<organism evidence="11 12">
    <name type="scientific">Copsychus sechellarum</name>
    <dbReference type="NCBI Taxonomy" id="797021"/>
    <lineage>
        <taxon>Eukaryota</taxon>
        <taxon>Metazoa</taxon>
        <taxon>Chordata</taxon>
        <taxon>Craniata</taxon>
        <taxon>Vertebrata</taxon>
        <taxon>Euteleostomi</taxon>
        <taxon>Archelosauria</taxon>
        <taxon>Archosauria</taxon>
        <taxon>Dinosauria</taxon>
        <taxon>Saurischia</taxon>
        <taxon>Theropoda</taxon>
        <taxon>Coelurosauria</taxon>
        <taxon>Aves</taxon>
        <taxon>Neognathae</taxon>
        <taxon>Neoaves</taxon>
        <taxon>Telluraves</taxon>
        <taxon>Australaves</taxon>
        <taxon>Passeriformes</taxon>
        <taxon>Muscicapidae</taxon>
        <taxon>Copsychus</taxon>
    </lineage>
</organism>
<dbReference type="OrthoDB" id="423533at2759"/>
<dbReference type="PROSITE" id="PS51996">
    <property type="entry name" value="TR_MART"/>
    <property type="match status" value="1"/>
</dbReference>
<keyword evidence="8" id="KW-1015">Disulfide bond</keyword>
<dbReference type="FunFam" id="3.90.176.10:FF:000001">
    <property type="entry name" value="NAD(P)(+)--arginine ADP-ribosyltransferase"/>
    <property type="match status" value="1"/>
</dbReference>
<gene>
    <name evidence="11" type="primary">Art1</name>
    <name evidence="11" type="ORF">COPSEC_R16196</name>
</gene>
<dbReference type="PROSITE" id="PS01291">
    <property type="entry name" value="ART"/>
    <property type="match status" value="1"/>
</dbReference>
<evidence type="ECO:0000256" key="6">
    <source>
        <dbReference type="ARBA" id="ARBA00022857"/>
    </source>
</evidence>
<dbReference type="SUPFAM" id="SSF56399">
    <property type="entry name" value="ADP-ribosylation"/>
    <property type="match status" value="1"/>
</dbReference>
<feature type="signal peptide" evidence="10">
    <location>
        <begin position="1"/>
        <end position="19"/>
    </location>
</feature>
<dbReference type="GO" id="GO:0044194">
    <property type="term" value="C:cytolytic granule"/>
    <property type="evidence" value="ECO:0007669"/>
    <property type="project" value="UniProtKB-ARBA"/>
</dbReference>
<evidence type="ECO:0000256" key="2">
    <source>
        <dbReference type="ARBA" id="ARBA00022676"/>
    </source>
</evidence>
<evidence type="ECO:0000256" key="10">
    <source>
        <dbReference type="RuleBase" id="RU361228"/>
    </source>
</evidence>
<dbReference type="GO" id="GO:0003950">
    <property type="term" value="F:NAD+ poly-ADP-ribosyltransferase activity"/>
    <property type="evidence" value="ECO:0007669"/>
    <property type="project" value="UniProtKB-ARBA"/>
</dbReference>
<proteinExistence type="inferred from homology"/>
<feature type="non-terminal residue" evidence="11">
    <location>
        <position position="1"/>
    </location>
</feature>
<dbReference type="InterPro" id="IPR050999">
    <property type="entry name" value="ADP-ribosyltransferase_ARG"/>
</dbReference>
<comment type="similarity">
    <text evidence="1 10">Belongs to the Arg-specific ADP-ribosyltransferase family.</text>
</comment>
<evidence type="ECO:0000256" key="3">
    <source>
        <dbReference type="ARBA" id="ARBA00022679"/>
    </source>
</evidence>
<dbReference type="PANTHER" id="PTHR10339:SF1">
    <property type="entry name" value="ECTO-ADP-RIBOSYLTRANSFERASE 4"/>
    <property type="match status" value="1"/>
</dbReference>
<comment type="catalytic activity">
    <reaction evidence="9 10">
        <text>L-arginyl-[protein] + NAD(+) = N(omega)-(ADP-D-ribosyl)-L-arginyl-[protein] + nicotinamide + H(+)</text>
        <dbReference type="Rhea" id="RHEA:19149"/>
        <dbReference type="Rhea" id="RHEA-COMP:10532"/>
        <dbReference type="Rhea" id="RHEA-COMP:15087"/>
        <dbReference type="ChEBI" id="CHEBI:15378"/>
        <dbReference type="ChEBI" id="CHEBI:17154"/>
        <dbReference type="ChEBI" id="CHEBI:29965"/>
        <dbReference type="ChEBI" id="CHEBI:57540"/>
        <dbReference type="ChEBI" id="CHEBI:142554"/>
        <dbReference type="EC" id="2.4.2.31"/>
    </reaction>
</comment>
<evidence type="ECO:0000313" key="11">
    <source>
        <dbReference type="EMBL" id="NXD46464.1"/>
    </source>
</evidence>
<dbReference type="GO" id="GO:0005615">
    <property type="term" value="C:extracellular space"/>
    <property type="evidence" value="ECO:0007669"/>
    <property type="project" value="UniProtKB-ARBA"/>
</dbReference>
<dbReference type="Pfam" id="PF01129">
    <property type="entry name" value="ART"/>
    <property type="match status" value="1"/>
</dbReference>
<feature type="non-terminal residue" evidence="11">
    <location>
        <position position="279"/>
    </location>
</feature>
<feature type="chain" id="PRO_5033113878" description="NAD(P)(+)--arginine ADP-ribosyltransferase" evidence="10">
    <location>
        <begin position="20"/>
        <end position="279"/>
    </location>
</feature>
<dbReference type="GO" id="GO:0106274">
    <property type="term" value="F:NAD+-protein-arginine ADP-ribosyltransferase activity"/>
    <property type="evidence" value="ECO:0007669"/>
    <property type="project" value="UniProtKB-EC"/>
</dbReference>
<name>A0A851VV16_9PASS</name>
<evidence type="ECO:0000256" key="4">
    <source>
        <dbReference type="ARBA" id="ARBA00022695"/>
    </source>
</evidence>
<keyword evidence="2 10" id="KW-0328">Glycosyltransferase</keyword>
<keyword evidence="5 10" id="KW-0732">Signal</keyword>
<keyword evidence="7 10" id="KW-0520">NAD</keyword>
<accession>A0A851VV16</accession>
<dbReference type="PANTHER" id="PTHR10339">
    <property type="entry name" value="ADP-RIBOSYLTRANSFERASE"/>
    <property type="match status" value="1"/>
</dbReference>
<evidence type="ECO:0000256" key="9">
    <source>
        <dbReference type="ARBA" id="ARBA00047597"/>
    </source>
</evidence>